<sequence>MVKMQKNPTFNPWATSKMRTLFPASGASSPTTAFSPTIFPNGHGWSNIFTPIFAKFLIGYR</sequence>
<keyword evidence="1" id="KW-1185">Reference proteome</keyword>
<dbReference type="AlphaFoldDB" id="A0A915J4Z2"/>
<name>A0A915J4Z2_ROMCU</name>
<proteinExistence type="predicted"/>
<reference evidence="2" key="1">
    <citation type="submission" date="2022-11" db="UniProtKB">
        <authorList>
            <consortium name="WormBaseParasite"/>
        </authorList>
    </citation>
    <scope>IDENTIFICATION</scope>
</reference>
<evidence type="ECO:0000313" key="1">
    <source>
        <dbReference type="Proteomes" id="UP000887565"/>
    </source>
</evidence>
<dbReference type="Proteomes" id="UP000887565">
    <property type="component" value="Unplaced"/>
</dbReference>
<protein>
    <submittedName>
        <fullName evidence="2">Uncharacterized protein</fullName>
    </submittedName>
</protein>
<organism evidence="1 2">
    <name type="scientific">Romanomermis culicivorax</name>
    <name type="common">Nematode worm</name>
    <dbReference type="NCBI Taxonomy" id="13658"/>
    <lineage>
        <taxon>Eukaryota</taxon>
        <taxon>Metazoa</taxon>
        <taxon>Ecdysozoa</taxon>
        <taxon>Nematoda</taxon>
        <taxon>Enoplea</taxon>
        <taxon>Dorylaimia</taxon>
        <taxon>Mermithida</taxon>
        <taxon>Mermithoidea</taxon>
        <taxon>Mermithidae</taxon>
        <taxon>Romanomermis</taxon>
    </lineage>
</organism>
<accession>A0A915J4Z2</accession>
<dbReference type="WBParaSite" id="nRc.2.0.1.t20787-RA">
    <property type="protein sequence ID" value="nRc.2.0.1.t20787-RA"/>
    <property type="gene ID" value="nRc.2.0.1.g20787"/>
</dbReference>
<evidence type="ECO:0000313" key="2">
    <source>
        <dbReference type="WBParaSite" id="nRc.2.0.1.t20787-RA"/>
    </source>
</evidence>